<evidence type="ECO:0000256" key="2">
    <source>
        <dbReference type="SAM" id="Phobius"/>
    </source>
</evidence>
<dbReference type="EMBL" id="BMCB01000012">
    <property type="protein sequence ID" value="GGA94517.1"/>
    <property type="molecule type" value="Genomic_DNA"/>
</dbReference>
<dbReference type="OrthoDB" id="1669102at2"/>
<reference evidence="7" key="3">
    <citation type="journal article" date="2019" name="Int. J. Syst. Evol. Microbiol.">
        <title>The Global Catalogue of Microorganisms (GCM) 10K type strain sequencing project: providing services to taxonomists for standard genome sequencing and annotation.</title>
        <authorList>
            <consortium name="The Broad Institute Genomics Platform"/>
            <consortium name="The Broad Institute Genome Sequencing Center for Infectious Disease"/>
            <person name="Wu L."/>
            <person name="Ma J."/>
        </authorList>
    </citation>
    <scope>NUCLEOTIDE SEQUENCE [LARGE SCALE GENOMIC DNA]</scope>
    <source>
        <strain evidence="7">CCM 4175</strain>
    </source>
</reference>
<evidence type="ECO:0000313" key="6">
    <source>
        <dbReference type="Proteomes" id="UP000243706"/>
    </source>
</evidence>
<dbReference type="Pfam" id="PF07553">
    <property type="entry name" value="Lipoprotein_Ltp"/>
    <property type="match status" value="2"/>
</dbReference>
<accession>A0A240C5H2</accession>
<dbReference type="KEGG" id="smus:C7J88_03610"/>
<evidence type="ECO:0000313" key="7">
    <source>
        <dbReference type="Proteomes" id="UP000652995"/>
    </source>
</evidence>
<dbReference type="Gene3D" id="1.10.10.10">
    <property type="entry name" value="Winged helix-like DNA-binding domain superfamily/Winged helix DNA-binding domain"/>
    <property type="match status" value="2"/>
</dbReference>
<reference evidence="5 6" key="2">
    <citation type="submission" date="2017-06" db="EMBL/GenBank/DDBJ databases">
        <authorList>
            <consortium name="Pathogen Informatics"/>
        </authorList>
    </citation>
    <scope>NUCLEOTIDE SEQUENCE [LARGE SCALE GENOMIC DNA]</scope>
    <source>
        <strain evidence="5 6">NCTC13833</strain>
    </source>
</reference>
<keyword evidence="5" id="KW-0449">Lipoprotein</keyword>
<name>A0A240C5H2_9STAP</name>
<proteinExistence type="predicted"/>
<feature type="transmembrane region" description="Helical" evidence="2">
    <location>
        <begin position="33"/>
        <end position="63"/>
    </location>
</feature>
<protein>
    <submittedName>
        <fullName evidence="5">Surface lipoprotein-related protein</fullName>
    </submittedName>
</protein>
<evidence type="ECO:0000259" key="3">
    <source>
        <dbReference type="Pfam" id="PF07553"/>
    </source>
</evidence>
<reference evidence="4" key="4">
    <citation type="submission" date="2024-05" db="EMBL/GenBank/DDBJ databases">
        <authorList>
            <person name="Sun Q."/>
            <person name="Sedlacek I."/>
        </authorList>
    </citation>
    <scope>NUCLEOTIDE SEQUENCE</scope>
    <source>
        <strain evidence="4">CCM 4175</strain>
    </source>
</reference>
<evidence type="ECO:0000313" key="4">
    <source>
        <dbReference type="EMBL" id="GGA94517.1"/>
    </source>
</evidence>
<keyword evidence="2" id="KW-1133">Transmembrane helix</keyword>
<keyword evidence="7" id="KW-1185">Reference proteome</keyword>
<gene>
    <name evidence="4" type="ORF">GCM10007183_18380</name>
    <name evidence="5" type="ORF">SAMEA4412661_01383</name>
</gene>
<dbReference type="Proteomes" id="UP000652995">
    <property type="component" value="Unassembled WGS sequence"/>
</dbReference>
<keyword evidence="2" id="KW-0472">Membrane</keyword>
<feature type="region of interest" description="Disordered" evidence="1">
    <location>
        <begin position="1"/>
        <end position="25"/>
    </location>
</feature>
<feature type="domain" description="Putative host cell surface-exposed lipoprotein Ltp-like HTH region" evidence="3">
    <location>
        <begin position="95"/>
        <end position="141"/>
    </location>
</feature>
<dbReference type="EMBL" id="LT906464">
    <property type="protein sequence ID" value="SNW03029.1"/>
    <property type="molecule type" value="Genomic_DNA"/>
</dbReference>
<dbReference type="Proteomes" id="UP000243706">
    <property type="component" value="Chromosome 1"/>
</dbReference>
<evidence type="ECO:0000256" key="1">
    <source>
        <dbReference type="SAM" id="MobiDB-lite"/>
    </source>
</evidence>
<keyword evidence="2" id="KW-0812">Transmembrane</keyword>
<feature type="domain" description="Putative host cell surface-exposed lipoprotein Ltp-like HTH region" evidence="3">
    <location>
        <begin position="144"/>
        <end position="191"/>
    </location>
</feature>
<feature type="region of interest" description="Disordered" evidence="1">
    <location>
        <begin position="73"/>
        <end position="97"/>
    </location>
</feature>
<evidence type="ECO:0000313" key="5">
    <source>
        <dbReference type="EMBL" id="SNW03029.1"/>
    </source>
</evidence>
<dbReference type="InterPro" id="IPR011434">
    <property type="entry name" value="Ltp-like_HTH"/>
</dbReference>
<feature type="compositionally biased region" description="Basic and acidic residues" evidence="1">
    <location>
        <begin position="82"/>
        <end position="97"/>
    </location>
</feature>
<organism evidence="5 6">
    <name type="scientific">Staphylococcus muscae</name>
    <dbReference type="NCBI Taxonomy" id="1294"/>
    <lineage>
        <taxon>Bacteria</taxon>
        <taxon>Bacillati</taxon>
        <taxon>Bacillota</taxon>
        <taxon>Bacilli</taxon>
        <taxon>Bacillales</taxon>
        <taxon>Staphylococcaceae</taxon>
        <taxon>Staphylococcus</taxon>
    </lineage>
</organism>
<dbReference type="InterPro" id="IPR036388">
    <property type="entry name" value="WH-like_DNA-bd_sf"/>
</dbReference>
<dbReference type="RefSeq" id="WP_095117298.1">
    <property type="nucleotide sequence ID" value="NZ_BMCB01000012.1"/>
</dbReference>
<dbReference type="AlphaFoldDB" id="A0A240C5H2"/>
<sequence>MSNDATNQNFNPTKKIEQQVQPSKETSSNSKKWWLWGCGGCGGCLVIIIILSVAFTFLAGAIIDNVDEELQKDPLLQNPPSKTDDSSGHTGVKSEKERALEQAKIYSNDLYMSKEMIYQTLTSNDGDKFPAEAAQYAIDNLHADYKQNAVKKAESYANDMNMSKNEIYDQLTSPYGELYTKEEAQYAIDHMK</sequence>
<reference evidence="4" key="1">
    <citation type="journal article" date="2014" name="Int. J. Syst. Evol. Microbiol.">
        <title>Complete genome of a new Firmicutes species belonging to the dominant human colonic microbiota ('Ruminococcus bicirculans') reveals two chromosomes and a selective capacity to utilize plant glucans.</title>
        <authorList>
            <consortium name="NISC Comparative Sequencing Program"/>
            <person name="Wegmann U."/>
            <person name="Louis P."/>
            <person name="Goesmann A."/>
            <person name="Henrissat B."/>
            <person name="Duncan S.H."/>
            <person name="Flint H.J."/>
        </authorList>
    </citation>
    <scope>NUCLEOTIDE SEQUENCE</scope>
    <source>
        <strain evidence="4">CCM 4175</strain>
    </source>
</reference>